<accession>A0ABN1H176</accession>
<feature type="compositionally biased region" description="Low complexity" evidence="1">
    <location>
        <begin position="25"/>
        <end position="49"/>
    </location>
</feature>
<comment type="caution">
    <text evidence="3">The sequence shown here is derived from an EMBL/GenBank/DDBJ whole genome shotgun (WGS) entry which is preliminary data.</text>
</comment>
<reference evidence="3 4" key="1">
    <citation type="journal article" date="2019" name="Int. J. Syst. Evol. Microbiol.">
        <title>The Global Catalogue of Microorganisms (GCM) 10K type strain sequencing project: providing services to taxonomists for standard genome sequencing and annotation.</title>
        <authorList>
            <consortium name="The Broad Institute Genomics Platform"/>
            <consortium name="The Broad Institute Genome Sequencing Center for Infectious Disease"/>
            <person name="Wu L."/>
            <person name="Ma J."/>
        </authorList>
    </citation>
    <scope>NUCLEOTIDE SEQUENCE [LARGE SCALE GENOMIC DNA]</scope>
    <source>
        <strain evidence="3 4">JCM 5067</strain>
    </source>
</reference>
<dbReference type="EMBL" id="BAAACA010000063">
    <property type="protein sequence ID" value="GAA0626167.1"/>
    <property type="molecule type" value="Genomic_DNA"/>
</dbReference>
<feature type="region of interest" description="Disordered" evidence="1">
    <location>
        <begin position="25"/>
        <end position="77"/>
    </location>
</feature>
<feature type="signal peptide" evidence="2">
    <location>
        <begin position="1"/>
        <end position="23"/>
    </location>
</feature>
<dbReference type="Proteomes" id="UP001500668">
    <property type="component" value="Unassembled WGS sequence"/>
</dbReference>
<proteinExistence type="predicted"/>
<dbReference type="RefSeq" id="WP_344080427.1">
    <property type="nucleotide sequence ID" value="NZ_BAAACA010000063.1"/>
</dbReference>
<organism evidence="3 4">
    <name type="scientific">Streptomyces crystallinus</name>
    <dbReference type="NCBI Taxonomy" id="68191"/>
    <lineage>
        <taxon>Bacteria</taxon>
        <taxon>Bacillati</taxon>
        <taxon>Actinomycetota</taxon>
        <taxon>Actinomycetes</taxon>
        <taxon>Kitasatosporales</taxon>
        <taxon>Streptomycetaceae</taxon>
        <taxon>Streptomyces</taxon>
    </lineage>
</organism>
<feature type="compositionally biased region" description="Pro residues" evidence="1">
    <location>
        <begin position="50"/>
        <end position="60"/>
    </location>
</feature>
<protein>
    <recommendedName>
        <fullName evidence="5">Lipoprotein</fullName>
    </recommendedName>
</protein>
<evidence type="ECO:0000313" key="3">
    <source>
        <dbReference type="EMBL" id="GAA0626167.1"/>
    </source>
</evidence>
<sequence>MSLTGRTTTTGALLLVTLLAATACDSDSSSADGASKPPTAAPSTSLSAQPSPPATSPPATAPGTSPTDTPPPPARHGQLMALVVSGGFAGLHNELVVKEDGSYTSTRRDGRQTTGKLAPDALTKLRAALERADFAHLPPRPTGRPVADALMYQFTYDGHVVLTDDGHQGQALRDVRAQLPVGYR</sequence>
<evidence type="ECO:0000256" key="2">
    <source>
        <dbReference type="SAM" id="SignalP"/>
    </source>
</evidence>
<gene>
    <name evidence="3" type="ORF">GCM10010394_66100</name>
</gene>
<name>A0ABN1H176_9ACTN</name>
<feature type="chain" id="PRO_5046532162" description="Lipoprotein" evidence="2">
    <location>
        <begin position="24"/>
        <end position="184"/>
    </location>
</feature>
<evidence type="ECO:0000313" key="4">
    <source>
        <dbReference type="Proteomes" id="UP001500668"/>
    </source>
</evidence>
<evidence type="ECO:0008006" key="5">
    <source>
        <dbReference type="Google" id="ProtNLM"/>
    </source>
</evidence>
<keyword evidence="4" id="KW-1185">Reference proteome</keyword>
<keyword evidence="2" id="KW-0732">Signal</keyword>
<dbReference type="PROSITE" id="PS51257">
    <property type="entry name" value="PROKAR_LIPOPROTEIN"/>
    <property type="match status" value="1"/>
</dbReference>
<evidence type="ECO:0000256" key="1">
    <source>
        <dbReference type="SAM" id="MobiDB-lite"/>
    </source>
</evidence>